<reference evidence="1 2" key="1">
    <citation type="submission" date="2018-02" db="EMBL/GenBank/DDBJ databases">
        <title>Mycoplasma marinum and Mycoplasma todarodis sp. nov., moderately halophilic and psychrotolerant mycoplasmas isolated from cephalopods.</title>
        <authorList>
            <person name="Viver T."/>
        </authorList>
    </citation>
    <scope>NUCLEOTIDE SEQUENCE [LARGE SCALE GENOMIC DNA]</scope>
    <source>
        <strain evidence="1 2">5H</strain>
    </source>
</reference>
<dbReference type="EMBL" id="PSZP01000024">
    <property type="protein sequence ID" value="TCG10719.1"/>
    <property type="molecule type" value="Genomic_DNA"/>
</dbReference>
<keyword evidence="2" id="KW-1185">Reference proteome</keyword>
<proteinExistence type="predicted"/>
<dbReference type="PROSITE" id="PS01228">
    <property type="entry name" value="COF_1"/>
    <property type="match status" value="1"/>
</dbReference>
<dbReference type="SFLD" id="SFLDS00003">
    <property type="entry name" value="Haloacid_Dehalogenase"/>
    <property type="match status" value="1"/>
</dbReference>
<dbReference type="GO" id="GO:0005829">
    <property type="term" value="C:cytosol"/>
    <property type="evidence" value="ECO:0007669"/>
    <property type="project" value="TreeGrafter"/>
</dbReference>
<dbReference type="NCBIfam" id="TIGR01484">
    <property type="entry name" value="HAD-SF-IIB"/>
    <property type="match status" value="1"/>
</dbReference>
<dbReference type="InterPro" id="IPR006379">
    <property type="entry name" value="HAD-SF_hydro_IIB"/>
</dbReference>
<comment type="caution">
    <text evidence="1">The sequence shown here is derived from an EMBL/GenBank/DDBJ whole genome shotgun (WGS) entry which is preliminary data.</text>
</comment>
<dbReference type="NCBIfam" id="TIGR00099">
    <property type="entry name" value="Cof-subfamily"/>
    <property type="match status" value="1"/>
</dbReference>
<dbReference type="Proteomes" id="UP000291072">
    <property type="component" value="Unassembled WGS sequence"/>
</dbReference>
<dbReference type="Gene3D" id="3.30.1240.10">
    <property type="match status" value="1"/>
</dbReference>
<evidence type="ECO:0000313" key="2">
    <source>
        <dbReference type="Proteomes" id="UP000291072"/>
    </source>
</evidence>
<dbReference type="GO" id="GO:0000287">
    <property type="term" value="F:magnesium ion binding"/>
    <property type="evidence" value="ECO:0007669"/>
    <property type="project" value="TreeGrafter"/>
</dbReference>
<dbReference type="PANTHER" id="PTHR10000">
    <property type="entry name" value="PHOSPHOSERINE PHOSPHATASE"/>
    <property type="match status" value="1"/>
</dbReference>
<protein>
    <recommendedName>
        <fullName evidence="3">Cof-type HAD-IIB family hydrolase</fullName>
    </recommendedName>
</protein>
<dbReference type="Pfam" id="PF08282">
    <property type="entry name" value="Hydrolase_3"/>
    <property type="match status" value="1"/>
</dbReference>
<dbReference type="RefSeq" id="WP_131613604.1">
    <property type="nucleotide sequence ID" value="NZ_PSZP01000024.1"/>
</dbReference>
<gene>
    <name evidence="1" type="ORF">C4B25_03185</name>
</gene>
<organism evidence="1 2">
    <name type="scientific">Mycoplasma todarodis</name>
    <dbReference type="NCBI Taxonomy" id="1937191"/>
    <lineage>
        <taxon>Bacteria</taxon>
        <taxon>Bacillati</taxon>
        <taxon>Mycoplasmatota</taxon>
        <taxon>Mollicutes</taxon>
        <taxon>Mycoplasmataceae</taxon>
        <taxon>Mycoplasma</taxon>
    </lineage>
</organism>
<dbReference type="GO" id="GO:0016791">
    <property type="term" value="F:phosphatase activity"/>
    <property type="evidence" value="ECO:0007669"/>
    <property type="project" value="TreeGrafter"/>
</dbReference>
<dbReference type="PROSITE" id="PS01229">
    <property type="entry name" value="COF_2"/>
    <property type="match status" value="1"/>
</dbReference>
<dbReference type="InterPro" id="IPR023214">
    <property type="entry name" value="HAD_sf"/>
</dbReference>
<accession>A0A4R0XSY4</accession>
<evidence type="ECO:0008006" key="3">
    <source>
        <dbReference type="Google" id="ProtNLM"/>
    </source>
</evidence>
<sequence length="275" mass="30268">MKIKAFAFDMDGTLLLPDSSGPHPETMKALKEAHEAGYKIILATGRPIYQTKATASSIGFVSYIVGNNGASLYNLKAEKNISTNFLTEELFQTMVKIGEETKSFFVMSTTENVYKLNFYDGTNVPEWVTMSVNDFGEPDKREDVEKAARTEKITQLTIKNDKELILEKHTELKAKWNEKVSMHIANEVYLDVNPLGASKLTGIETVLKNDGIDVSEVMTFGDSGNDIQMIEGAGYGIAMSNATEGAKAVADEIIGHHSTDTIAVKLREVIKSQSK</sequence>
<dbReference type="SFLD" id="SFLDG01140">
    <property type="entry name" value="C2.B:_Phosphomannomutase_and_P"/>
    <property type="match status" value="1"/>
</dbReference>
<dbReference type="Gene3D" id="3.40.50.1000">
    <property type="entry name" value="HAD superfamily/HAD-like"/>
    <property type="match status" value="1"/>
</dbReference>
<dbReference type="InterPro" id="IPR036412">
    <property type="entry name" value="HAD-like_sf"/>
</dbReference>
<dbReference type="AlphaFoldDB" id="A0A4R0XSY4"/>
<dbReference type="PANTHER" id="PTHR10000:SF8">
    <property type="entry name" value="HAD SUPERFAMILY HYDROLASE-LIKE, TYPE 3"/>
    <property type="match status" value="1"/>
</dbReference>
<dbReference type="SUPFAM" id="SSF56784">
    <property type="entry name" value="HAD-like"/>
    <property type="match status" value="1"/>
</dbReference>
<name>A0A4R0XSY4_9MOLU</name>
<evidence type="ECO:0000313" key="1">
    <source>
        <dbReference type="EMBL" id="TCG10719.1"/>
    </source>
</evidence>
<dbReference type="OrthoDB" id="384659at2"/>
<dbReference type="InterPro" id="IPR000150">
    <property type="entry name" value="Cof"/>
</dbReference>